<dbReference type="InterPro" id="IPR036305">
    <property type="entry name" value="RGS_sf"/>
</dbReference>
<feature type="region of interest" description="Disordered" evidence="2">
    <location>
        <begin position="151"/>
        <end position="175"/>
    </location>
</feature>
<protein>
    <recommendedName>
        <fullName evidence="3">RGS domain-containing protein</fullName>
    </recommendedName>
</protein>
<dbReference type="GO" id="GO:0043005">
    <property type="term" value="C:neuron projection"/>
    <property type="evidence" value="ECO:0007669"/>
    <property type="project" value="TreeGrafter"/>
</dbReference>
<evidence type="ECO:0000313" key="4">
    <source>
        <dbReference type="EMBL" id="CAL5140437.1"/>
    </source>
</evidence>
<proteinExistence type="predicted"/>
<dbReference type="AlphaFoldDB" id="A0AAV2TSU7"/>
<dbReference type="GO" id="GO:0005886">
    <property type="term" value="C:plasma membrane"/>
    <property type="evidence" value="ECO:0007669"/>
    <property type="project" value="TreeGrafter"/>
</dbReference>
<evidence type="ECO:0000256" key="2">
    <source>
        <dbReference type="SAM" id="MobiDB-lite"/>
    </source>
</evidence>
<organism evidence="4 5">
    <name type="scientific">Calicophoron daubneyi</name>
    <name type="common">Rumen fluke</name>
    <name type="synonym">Paramphistomum daubneyi</name>
    <dbReference type="NCBI Taxonomy" id="300641"/>
    <lineage>
        <taxon>Eukaryota</taxon>
        <taxon>Metazoa</taxon>
        <taxon>Spiralia</taxon>
        <taxon>Lophotrochozoa</taxon>
        <taxon>Platyhelminthes</taxon>
        <taxon>Trematoda</taxon>
        <taxon>Digenea</taxon>
        <taxon>Plagiorchiida</taxon>
        <taxon>Pronocephalata</taxon>
        <taxon>Paramphistomoidea</taxon>
        <taxon>Paramphistomidae</taxon>
        <taxon>Calicophoron</taxon>
    </lineage>
</organism>
<dbReference type="SMART" id="SM00315">
    <property type="entry name" value="RGS"/>
    <property type="match status" value="1"/>
</dbReference>
<comment type="caution">
    <text evidence="4">The sequence shown here is derived from an EMBL/GenBank/DDBJ whole genome shotgun (WGS) entry which is preliminary data.</text>
</comment>
<dbReference type="GO" id="GO:0005737">
    <property type="term" value="C:cytoplasm"/>
    <property type="evidence" value="ECO:0007669"/>
    <property type="project" value="TreeGrafter"/>
</dbReference>
<dbReference type="InterPro" id="IPR044926">
    <property type="entry name" value="RGS_subdomain_2"/>
</dbReference>
<dbReference type="GO" id="GO:0005096">
    <property type="term" value="F:GTPase activator activity"/>
    <property type="evidence" value="ECO:0007669"/>
    <property type="project" value="TreeGrafter"/>
</dbReference>
<dbReference type="EMBL" id="CAXLJL010000723">
    <property type="protein sequence ID" value="CAL5140437.1"/>
    <property type="molecule type" value="Genomic_DNA"/>
</dbReference>
<dbReference type="PANTHER" id="PTHR45746:SF5">
    <property type="entry name" value="REGULATOR OF G-PROTEIN SIGNALING 7"/>
    <property type="match status" value="1"/>
</dbReference>
<gene>
    <name evidence="4" type="ORF">CDAUBV1_LOCUS15756</name>
</gene>
<dbReference type="InterPro" id="IPR016137">
    <property type="entry name" value="RGS"/>
</dbReference>
<evidence type="ECO:0000313" key="5">
    <source>
        <dbReference type="Proteomes" id="UP001497525"/>
    </source>
</evidence>
<dbReference type="Gene3D" id="1.10.1240.60">
    <property type="match status" value="1"/>
</dbReference>
<dbReference type="GO" id="GO:0009968">
    <property type="term" value="P:negative regulation of signal transduction"/>
    <property type="evidence" value="ECO:0007669"/>
    <property type="project" value="UniProtKB-KW"/>
</dbReference>
<dbReference type="PANTHER" id="PTHR45746">
    <property type="entry name" value="LP21163P"/>
    <property type="match status" value="1"/>
</dbReference>
<dbReference type="SUPFAM" id="SSF48097">
    <property type="entry name" value="Regulator of G-protein signaling, RGS"/>
    <property type="match status" value="1"/>
</dbReference>
<dbReference type="InterPro" id="IPR047016">
    <property type="entry name" value="RGS6/7/9/11"/>
</dbReference>
<evidence type="ECO:0000259" key="3">
    <source>
        <dbReference type="PROSITE" id="PS50132"/>
    </source>
</evidence>
<reference evidence="4" key="1">
    <citation type="submission" date="2024-06" db="EMBL/GenBank/DDBJ databases">
        <authorList>
            <person name="Liu X."/>
            <person name="Lenzi L."/>
            <person name="Haldenby T S."/>
            <person name="Uol C."/>
        </authorList>
    </citation>
    <scope>NUCLEOTIDE SEQUENCE</scope>
</reference>
<keyword evidence="1" id="KW-0734">Signal transduction inhibitor</keyword>
<dbReference type="Proteomes" id="UP001497525">
    <property type="component" value="Unassembled WGS sequence"/>
</dbReference>
<dbReference type="Pfam" id="PF18148">
    <property type="entry name" value="RGS_DHEX"/>
    <property type="match status" value="1"/>
</dbReference>
<feature type="compositionally biased region" description="Polar residues" evidence="2">
    <location>
        <begin position="154"/>
        <end position="173"/>
    </location>
</feature>
<dbReference type="GO" id="GO:0008277">
    <property type="term" value="P:regulation of G protein-coupled receptor signaling pathway"/>
    <property type="evidence" value="ECO:0007669"/>
    <property type="project" value="InterPro"/>
</dbReference>
<dbReference type="Pfam" id="PF00615">
    <property type="entry name" value="RGS"/>
    <property type="match status" value="1"/>
</dbReference>
<dbReference type="PRINTS" id="PR01301">
    <property type="entry name" value="RGSPROTEIN"/>
</dbReference>
<feature type="domain" description="RGS" evidence="3">
    <location>
        <begin position="248"/>
        <end position="363"/>
    </location>
</feature>
<dbReference type="InterPro" id="IPR040759">
    <property type="entry name" value="RGS_DHEX"/>
</dbReference>
<dbReference type="PROSITE" id="PS50132">
    <property type="entry name" value="RGS"/>
    <property type="match status" value="1"/>
</dbReference>
<evidence type="ECO:0000256" key="1">
    <source>
        <dbReference type="ARBA" id="ARBA00022700"/>
    </source>
</evidence>
<accession>A0AAV2TSU7</accession>
<sequence length="380" mass="44574">MEVDHTHTRREDILSNADSVDHAIFLCKIKEKSKKHEMEMYERAEFERLQKTLADKWEFIEIQAKEQVKLDRRRRKLDRLILFLQERAFWRVHHPPPGMKLVLCEQPPRFFTMLQMKVRAKNNKNPAPSRCLNAYDESEIKMICVNATKRQDSVSHTPQHGATNPNSKSNSRFVRSGENKTLESIITYASANMNYDWFTDQSLSQNPWMYEADDKHTWPEEVTISSDSGEKDHKLNPSLKQVRMWGADFVHLIKDPLGRAWLEIFMQKEYSCENLRFWLAVNEYKFGPLSNVEVGCKKIYDEFLCSNGQSEVNIENKTRDITELAVQSPSLSSYDDAQQHIYEVIKEDTYARFLKSSEYKQALNHATQAHEKKMRSSPTQ</sequence>
<dbReference type="Gene3D" id="1.10.167.10">
    <property type="entry name" value="Regulator of G-protein Signalling 4, domain 2"/>
    <property type="match status" value="1"/>
</dbReference>
<dbReference type="InterPro" id="IPR047017">
    <property type="entry name" value="RGS6/7/9/11_DHEX_sf"/>
</dbReference>
<name>A0AAV2TSU7_CALDB</name>